<dbReference type="Proteomes" id="UP000580250">
    <property type="component" value="Unassembled WGS sequence"/>
</dbReference>
<organism evidence="3 4">
    <name type="scientific">Meloidogyne enterolobii</name>
    <name type="common">Root-knot nematode worm</name>
    <name type="synonym">Meloidogyne mayaguensis</name>
    <dbReference type="NCBI Taxonomy" id="390850"/>
    <lineage>
        <taxon>Eukaryota</taxon>
        <taxon>Metazoa</taxon>
        <taxon>Ecdysozoa</taxon>
        <taxon>Nematoda</taxon>
        <taxon>Chromadorea</taxon>
        <taxon>Rhabditida</taxon>
        <taxon>Tylenchina</taxon>
        <taxon>Tylenchomorpha</taxon>
        <taxon>Tylenchoidea</taxon>
        <taxon>Meloidogynidae</taxon>
        <taxon>Meloidogyninae</taxon>
        <taxon>Meloidogyne</taxon>
    </lineage>
</organism>
<comment type="caution">
    <text evidence="3">The sequence shown here is derived from an EMBL/GenBank/DDBJ whole genome shotgun (WGS) entry which is preliminary data.</text>
</comment>
<feature type="compositionally biased region" description="Polar residues" evidence="1">
    <location>
        <begin position="407"/>
        <end position="437"/>
    </location>
</feature>
<evidence type="ECO:0000259" key="2">
    <source>
        <dbReference type="PROSITE" id="PS50021"/>
    </source>
</evidence>
<dbReference type="PROSITE" id="PS50021">
    <property type="entry name" value="CH"/>
    <property type="match status" value="1"/>
</dbReference>
<feature type="compositionally biased region" description="Pro residues" evidence="1">
    <location>
        <begin position="511"/>
        <end position="531"/>
    </location>
</feature>
<protein>
    <recommendedName>
        <fullName evidence="2">Calponin-homology (CH) domain-containing protein</fullName>
    </recommendedName>
</protein>
<feature type="compositionally biased region" description="Low complexity" evidence="1">
    <location>
        <begin position="481"/>
        <end position="510"/>
    </location>
</feature>
<evidence type="ECO:0000256" key="1">
    <source>
        <dbReference type="SAM" id="MobiDB-lite"/>
    </source>
</evidence>
<dbReference type="Gene3D" id="1.10.418.10">
    <property type="entry name" value="Calponin-like domain"/>
    <property type="match status" value="1"/>
</dbReference>
<accession>A0A6V7WRN9</accession>
<dbReference type="OrthoDB" id="2161974at2759"/>
<feature type="compositionally biased region" description="Low complexity" evidence="1">
    <location>
        <begin position="169"/>
        <end position="183"/>
    </location>
</feature>
<dbReference type="InterPro" id="IPR001715">
    <property type="entry name" value="CH_dom"/>
</dbReference>
<feature type="compositionally biased region" description="Polar residues" evidence="1">
    <location>
        <begin position="157"/>
        <end position="167"/>
    </location>
</feature>
<proteinExistence type="predicted"/>
<feature type="region of interest" description="Disordered" evidence="1">
    <location>
        <begin position="452"/>
        <end position="539"/>
    </location>
</feature>
<dbReference type="GO" id="GO:0022008">
    <property type="term" value="P:neurogenesis"/>
    <property type="evidence" value="ECO:0007669"/>
    <property type="project" value="InterPro"/>
</dbReference>
<dbReference type="SUPFAM" id="SSF47576">
    <property type="entry name" value="Calponin-homology domain, CH-domain"/>
    <property type="match status" value="1"/>
</dbReference>
<feature type="compositionally biased region" description="Low complexity" evidence="1">
    <location>
        <begin position="457"/>
        <end position="472"/>
    </location>
</feature>
<dbReference type="PANTHER" id="PTHR12784:SF28">
    <property type="entry name" value="PROTEIN SICKIE"/>
    <property type="match status" value="1"/>
</dbReference>
<feature type="domain" description="Calponin-homology (CH)" evidence="2">
    <location>
        <begin position="30"/>
        <end position="139"/>
    </location>
</feature>
<evidence type="ECO:0000313" key="3">
    <source>
        <dbReference type="EMBL" id="CAD2189701.1"/>
    </source>
</evidence>
<dbReference type="EMBL" id="CAJEWN010000765">
    <property type="protein sequence ID" value="CAD2189701.1"/>
    <property type="molecule type" value="Genomic_DNA"/>
</dbReference>
<feature type="region of interest" description="Disordered" evidence="1">
    <location>
        <begin position="156"/>
        <end position="183"/>
    </location>
</feature>
<reference evidence="3 4" key="1">
    <citation type="submission" date="2020-08" db="EMBL/GenBank/DDBJ databases">
        <authorList>
            <person name="Koutsovoulos G."/>
            <person name="Danchin GJ E."/>
        </authorList>
    </citation>
    <scope>NUCLEOTIDE SEQUENCE [LARGE SCALE GENOMIC DNA]</scope>
</reference>
<feature type="compositionally biased region" description="Pro residues" evidence="1">
    <location>
        <begin position="391"/>
        <end position="400"/>
    </location>
</feature>
<sequence>MNKKINVKNNKQIEQQQNLDQQQCTTTNNRDLIPVYTEWANHHLLRAKLPPLTDLTGELCLPHKLIPLIYSIIVEFNNISLEQLISKMAAEEPVKIIENCVDFCRHIGVNIEDIKPRDIRNGHLGAILQFLHQLSEYKRQKRKIVEDKNIHQRRVHFNNQQQQSPKHLSNPSYCSSNSSTKTSSSHIYEQCSSSSGYGSVCHTNISGNSSTVNGSIEKEGLLKNKNNLKETTTDKLNKKRILLSNNNVLEEEETKKRSKQKHRVAFKMPPNLLNFRSNNEETNSDNKNNEEKRFGSTPQSSSLRIPQKIPITNRLQNQQIKTDKIIINSSPNTTISDREQQFLQNSKNVNNQRIYQKLNQNNNLINKESKIASNFGIKYKNYSTSTQQNCPQPPSFPPPSIQYSSPKNSCQTPNLNKSEQNNTSINKSTQLKIPNNLKSDKNVKEVIVVNNGNEQKNQQNVNSSFFNSNQLNPKEELPSTININNSSIQNPSPSKIQFKCQQESQQQQHPQKPPPPPPLPQKPLLNFPPSPSTSSQPASILCTKSALRMPSKHLIGRNIKNNIVNNVKQDEIEEKNVLTTDDKIININIQSTSQISSEPEQNSENFTKILKKKKLKV</sequence>
<gene>
    <name evidence="3" type="ORF">MENT_LOCUS42439</name>
</gene>
<feature type="region of interest" description="Disordered" evidence="1">
    <location>
        <begin position="266"/>
        <end position="303"/>
    </location>
</feature>
<feature type="region of interest" description="Disordered" evidence="1">
    <location>
        <begin position="384"/>
        <end position="437"/>
    </location>
</feature>
<dbReference type="AlphaFoldDB" id="A0A6V7WRN9"/>
<evidence type="ECO:0000313" key="4">
    <source>
        <dbReference type="Proteomes" id="UP000580250"/>
    </source>
</evidence>
<dbReference type="PANTHER" id="PTHR12784">
    <property type="entry name" value="STEERIN"/>
    <property type="match status" value="1"/>
</dbReference>
<dbReference type="InterPro" id="IPR036872">
    <property type="entry name" value="CH_dom_sf"/>
</dbReference>
<name>A0A6V7WRN9_MELEN</name>
<dbReference type="InterPro" id="IPR039041">
    <property type="entry name" value="Nav/unc-53"/>
</dbReference>